<gene>
    <name evidence="2" type="ORF">A3B31_01390</name>
</gene>
<name>A0A1G2BUI8_9BACT</name>
<comment type="caution">
    <text evidence="2">The sequence shown here is derived from an EMBL/GenBank/DDBJ whole genome shotgun (WGS) entry which is preliminary data.</text>
</comment>
<keyword evidence="1" id="KW-0812">Transmembrane</keyword>
<evidence type="ECO:0000313" key="2">
    <source>
        <dbReference type="EMBL" id="OGY91917.1"/>
    </source>
</evidence>
<feature type="transmembrane region" description="Helical" evidence="1">
    <location>
        <begin position="28"/>
        <end position="51"/>
    </location>
</feature>
<keyword evidence="1" id="KW-0472">Membrane</keyword>
<sequence>MLLKETIQEKIRSGALTMKPKVYFVLRGLLYLVGMLLVLGLTFYLIGFIAFMFRANGVFILPEFGLRGVRTLFVSLPWFLIVLVVVLVIILELLSRHFFFVYRWPIVYSLLGFVVVLGAGGALLGQLSIHESMMRLAEERSLPFAGPLYRHFGRMHFPDGHIGTILATSTSGFSLLVRDGNIYAVMVTPGTRFPHGQLIMPDDVVMVMGLLDDERIEAFGIRKIDDVRVMMPRPPFPSPFLQPR</sequence>
<feature type="transmembrane region" description="Helical" evidence="1">
    <location>
        <begin position="106"/>
        <end position="125"/>
    </location>
</feature>
<protein>
    <submittedName>
        <fullName evidence="2">Uncharacterized protein</fullName>
    </submittedName>
</protein>
<reference evidence="2 3" key="1">
    <citation type="journal article" date="2016" name="Nat. Commun.">
        <title>Thousands of microbial genomes shed light on interconnected biogeochemical processes in an aquifer system.</title>
        <authorList>
            <person name="Anantharaman K."/>
            <person name="Brown C.T."/>
            <person name="Hug L.A."/>
            <person name="Sharon I."/>
            <person name="Castelle C.J."/>
            <person name="Probst A.J."/>
            <person name="Thomas B.C."/>
            <person name="Singh A."/>
            <person name="Wilkins M.J."/>
            <person name="Karaoz U."/>
            <person name="Brodie E.L."/>
            <person name="Williams K.H."/>
            <person name="Hubbard S.S."/>
            <person name="Banfield J.F."/>
        </authorList>
    </citation>
    <scope>NUCLEOTIDE SEQUENCE [LARGE SCALE GENOMIC DNA]</scope>
</reference>
<dbReference type="Proteomes" id="UP000177349">
    <property type="component" value="Unassembled WGS sequence"/>
</dbReference>
<dbReference type="AlphaFoldDB" id="A0A1G2BUI8"/>
<evidence type="ECO:0000256" key="1">
    <source>
        <dbReference type="SAM" id="Phobius"/>
    </source>
</evidence>
<dbReference type="EMBL" id="MHKN01000029">
    <property type="protein sequence ID" value="OGY91917.1"/>
    <property type="molecule type" value="Genomic_DNA"/>
</dbReference>
<proteinExistence type="predicted"/>
<accession>A0A1G2BUI8</accession>
<evidence type="ECO:0000313" key="3">
    <source>
        <dbReference type="Proteomes" id="UP000177349"/>
    </source>
</evidence>
<feature type="transmembrane region" description="Helical" evidence="1">
    <location>
        <begin position="72"/>
        <end position="94"/>
    </location>
</feature>
<keyword evidence="1" id="KW-1133">Transmembrane helix</keyword>
<organism evidence="2 3">
    <name type="scientific">Candidatus Komeilibacteria bacterium RIFCSPLOWO2_01_FULL_53_11</name>
    <dbReference type="NCBI Taxonomy" id="1798552"/>
    <lineage>
        <taxon>Bacteria</taxon>
        <taxon>Candidatus Komeiliibacteriota</taxon>
    </lineage>
</organism>